<dbReference type="STRING" id="1045774.SAMN05421872_116109"/>
<dbReference type="RefSeq" id="WP_090860727.1">
    <property type="nucleotide sequence ID" value="NZ_FMZM01000016.1"/>
</dbReference>
<accession>A0A1G7AZ90</accession>
<organism evidence="2 3">
    <name type="scientific">Nocardioides lianchengensis</name>
    <dbReference type="NCBI Taxonomy" id="1045774"/>
    <lineage>
        <taxon>Bacteria</taxon>
        <taxon>Bacillati</taxon>
        <taxon>Actinomycetota</taxon>
        <taxon>Actinomycetes</taxon>
        <taxon>Propionibacteriales</taxon>
        <taxon>Nocardioidaceae</taxon>
        <taxon>Nocardioides</taxon>
    </lineage>
</organism>
<dbReference type="AlphaFoldDB" id="A0A1G7AZ90"/>
<protein>
    <recommendedName>
        <fullName evidence="4">DUF2516 domain-containing protein</fullName>
    </recommendedName>
</protein>
<keyword evidence="1" id="KW-1133">Transmembrane helix</keyword>
<feature type="transmembrane region" description="Helical" evidence="1">
    <location>
        <begin position="72"/>
        <end position="92"/>
    </location>
</feature>
<dbReference type="Pfam" id="PF10724">
    <property type="entry name" value="DUF2516"/>
    <property type="match status" value="1"/>
</dbReference>
<dbReference type="OrthoDB" id="4774469at2"/>
<evidence type="ECO:0000313" key="3">
    <source>
        <dbReference type="Proteomes" id="UP000199034"/>
    </source>
</evidence>
<evidence type="ECO:0000313" key="2">
    <source>
        <dbReference type="EMBL" id="SDE19296.1"/>
    </source>
</evidence>
<sequence length="95" mass="9996">MPDVDSGVSLVLLVVNFAIIVVSIYAFVMSLTYSAEAYDAAGKWSKPGWTIVLGLGAFLSIIGLGISPLISIAFLIAALVFLADVKPALAGLRRR</sequence>
<dbReference type="EMBL" id="FMZM01000016">
    <property type="protein sequence ID" value="SDE19296.1"/>
    <property type="molecule type" value="Genomic_DNA"/>
</dbReference>
<keyword evidence="1" id="KW-0812">Transmembrane</keyword>
<evidence type="ECO:0000256" key="1">
    <source>
        <dbReference type="SAM" id="Phobius"/>
    </source>
</evidence>
<name>A0A1G7AZ90_9ACTN</name>
<reference evidence="2 3" key="1">
    <citation type="submission" date="2016-10" db="EMBL/GenBank/DDBJ databases">
        <authorList>
            <person name="de Groot N.N."/>
        </authorList>
    </citation>
    <scope>NUCLEOTIDE SEQUENCE [LARGE SCALE GENOMIC DNA]</scope>
    <source>
        <strain evidence="2 3">CGMCC 4.6858</strain>
    </source>
</reference>
<keyword evidence="3" id="KW-1185">Reference proteome</keyword>
<feature type="transmembrane region" description="Helical" evidence="1">
    <location>
        <begin position="6"/>
        <end position="28"/>
    </location>
</feature>
<dbReference type="InterPro" id="IPR019662">
    <property type="entry name" value="DUF2516"/>
</dbReference>
<proteinExistence type="predicted"/>
<keyword evidence="1" id="KW-0472">Membrane</keyword>
<dbReference type="Proteomes" id="UP000199034">
    <property type="component" value="Unassembled WGS sequence"/>
</dbReference>
<evidence type="ECO:0008006" key="4">
    <source>
        <dbReference type="Google" id="ProtNLM"/>
    </source>
</evidence>
<gene>
    <name evidence="2" type="ORF">SAMN05421872_116109</name>
</gene>